<dbReference type="InterPro" id="IPR036597">
    <property type="entry name" value="Fido-like_dom_sf"/>
</dbReference>
<organism evidence="1">
    <name type="scientific">bioreactor metagenome</name>
    <dbReference type="NCBI Taxonomy" id="1076179"/>
    <lineage>
        <taxon>unclassified sequences</taxon>
        <taxon>metagenomes</taxon>
        <taxon>ecological metagenomes</taxon>
    </lineage>
</organism>
<name>A0A645ENC3_9ZZZZ</name>
<dbReference type="EMBL" id="VSSQ01049437">
    <property type="protein sequence ID" value="MPN03515.1"/>
    <property type="molecule type" value="Genomic_DNA"/>
</dbReference>
<evidence type="ECO:0000313" key="1">
    <source>
        <dbReference type="EMBL" id="MPN03515.1"/>
    </source>
</evidence>
<comment type="caution">
    <text evidence="1">The sequence shown here is derived from an EMBL/GenBank/DDBJ whole genome shotgun (WGS) entry which is preliminary data.</text>
</comment>
<proteinExistence type="predicted"/>
<sequence length="139" mass="16247">MLLKMLSTPQNKNYGIEAMEKEIYSTLEIESIDSSRESIRKIFKGYAPDGQQENRIYSMKKGLEFICSKENRITEENIHRLYNIAIADFLDEDSRLKDGSFYRHDTVYIVGEEIEHMGIAFEKIPEYMKTLVDFINCDG</sequence>
<gene>
    <name evidence="1" type="ORF">SDC9_150745</name>
</gene>
<accession>A0A645ENC3</accession>
<dbReference type="Gene3D" id="1.10.3290.10">
    <property type="entry name" value="Fido-like domain"/>
    <property type="match status" value="1"/>
</dbReference>
<dbReference type="AlphaFoldDB" id="A0A645ENC3"/>
<reference evidence="1" key="1">
    <citation type="submission" date="2019-08" db="EMBL/GenBank/DDBJ databases">
        <authorList>
            <person name="Kucharzyk K."/>
            <person name="Murdoch R.W."/>
            <person name="Higgins S."/>
            <person name="Loffler F."/>
        </authorList>
    </citation>
    <scope>NUCLEOTIDE SEQUENCE</scope>
</reference>
<protein>
    <submittedName>
        <fullName evidence="1">Uncharacterized protein</fullName>
    </submittedName>
</protein>